<evidence type="ECO:0000259" key="3">
    <source>
        <dbReference type="Pfam" id="PF07811"/>
    </source>
</evidence>
<accession>Q2N996</accession>
<sequence>MRPGSHSFLRRIHALCRIVRDTRGVALVEFAFISPIILLMGVVGIEMANQAVVNMRISQAAMHIADNASRIGDRDSLVAQKIYEGDINDLFIGVGIQAGNGIDLFENGRIVLSSLERNGDGGQTIKWQRCMGKKVVGSSYGGEGTGATGTGFPGMGESGKELQAGSGEAIMFVEIEYDYQPLVNNTLTSKFLPAAAIRSEAAFNVRNARDLSGIHQRSGSSSPVSACSKYESI</sequence>
<dbReference type="Proteomes" id="UP000008808">
    <property type="component" value="Chromosome"/>
</dbReference>
<organism evidence="4 5">
    <name type="scientific">Erythrobacter litoralis (strain HTCC2594)</name>
    <dbReference type="NCBI Taxonomy" id="314225"/>
    <lineage>
        <taxon>Bacteria</taxon>
        <taxon>Pseudomonadati</taxon>
        <taxon>Pseudomonadota</taxon>
        <taxon>Alphaproteobacteria</taxon>
        <taxon>Sphingomonadales</taxon>
        <taxon>Erythrobacteraceae</taxon>
        <taxon>Erythrobacter/Porphyrobacter group</taxon>
        <taxon>Erythrobacter</taxon>
    </lineage>
</organism>
<evidence type="ECO:0000313" key="5">
    <source>
        <dbReference type="Proteomes" id="UP000008808"/>
    </source>
</evidence>
<dbReference type="STRING" id="314225.ELI_08265"/>
<feature type="domain" description="TadE-like" evidence="3">
    <location>
        <begin position="24"/>
        <end position="65"/>
    </location>
</feature>
<keyword evidence="5" id="KW-1185">Reference proteome</keyword>
<dbReference type="eggNOG" id="COG4961">
    <property type="taxonomic scope" value="Bacteria"/>
</dbReference>
<dbReference type="HOGENOM" id="CLU_105422_0_0_5"/>
<dbReference type="AlphaFoldDB" id="Q2N996"/>
<keyword evidence="2" id="KW-1133">Transmembrane helix</keyword>
<dbReference type="Pfam" id="PF07811">
    <property type="entry name" value="TadE"/>
    <property type="match status" value="1"/>
</dbReference>
<dbReference type="OrthoDB" id="7432392at2"/>
<reference evidence="5" key="1">
    <citation type="journal article" date="2009" name="J. Bacteriol.">
        <title>Complete genome sequence of Erythrobacter litoralis HTCC2594.</title>
        <authorList>
            <person name="Oh H.M."/>
            <person name="Giovannoni S.J."/>
            <person name="Ferriera S."/>
            <person name="Johnson J."/>
            <person name="Cho J.C."/>
        </authorList>
    </citation>
    <scope>NUCLEOTIDE SEQUENCE [LARGE SCALE GENOMIC DNA]</scope>
    <source>
        <strain evidence="5">HTCC2594</strain>
    </source>
</reference>
<feature type="region of interest" description="Disordered" evidence="1">
    <location>
        <begin position="214"/>
        <end position="233"/>
    </location>
</feature>
<dbReference type="InterPro" id="IPR012495">
    <property type="entry name" value="TadE-like_dom"/>
</dbReference>
<keyword evidence="2" id="KW-0472">Membrane</keyword>
<feature type="compositionally biased region" description="Polar residues" evidence="1">
    <location>
        <begin position="215"/>
        <end position="225"/>
    </location>
</feature>
<evidence type="ECO:0000256" key="1">
    <source>
        <dbReference type="SAM" id="MobiDB-lite"/>
    </source>
</evidence>
<name>Q2N996_ERYLH</name>
<feature type="transmembrane region" description="Helical" evidence="2">
    <location>
        <begin position="25"/>
        <end position="45"/>
    </location>
</feature>
<gene>
    <name evidence="4" type="ordered locus">ELI_08265</name>
</gene>
<dbReference type="KEGG" id="eli:ELI_08265"/>
<protein>
    <recommendedName>
        <fullName evidence="3">TadE-like domain-containing protein</fullName>
    </recommendedName>
</protein>
<keyword evidence="2" id="KW-0812">Transmembrane</keyword>
<evidence type="ECO:0000313" key="4">
    <source>
        <dbReference type="EMBL" id="ABC63745.1"/>
    </source>
</evidence>
<evidence type="ECO:0000256" key="2">
    <source>
        <dbReference type="SAM" id="Phobius"/>
    </source>
</evidence>
<dbReference type="EMBL" id="CP000157">
    <property type="protein sequence ID" value="ABC63745.1"/>
    <property type="molecule type" value="Genomic_DNA"/>
</dbReference>
<proteinExistence type="predicted"/>